<dbReference type="EMBL" id="JAUTAL010000001">
    <property type="protein sequence ID" value="MDQ1095847.1"/>
    <property type="molecule type" value="Genomic_DNA"/>
</dbReference>
<dbReference type="Proteomes" id="UP001225072">
    <property type="component" value="Unassembled WGS sequence"/>
</dbReference>
<keyword evidence="2" id="KW-1185">Reference proteome</keyword>
<protein>
    <submittedName>
        <fullName evidence="1">Uncharacterized protein</fullName>
    </submittedName>
</protein>
<accession>A0ABU0TFL1</accession>
<gene>
    <name evidence="1" type="ORF">QE404_000994</name>
</gene>
<reference evidence="1 2" key="1">
    <citation type="submission" date="2023-07" db="EMBL/GenBank/DDBJ databases">
        <title>Functional and genomic diversity of the sorghum phyllosphere microbiome.</title>
        <authorList>
            <person name="Shade A."/>
        </authorList>
    </citation>
    <scope>NUCLEOTIDE SEQUENCE [LARGE SCALE GENOMIC DNA]</scope>
    <source>
        <strain evidence="1 2">SORGH_AS_1064</strain>
    </source>
</reference>
<evidence type="ECO:0000313" key="1">
    <source>
        <dbReference type="EMBL" id="MDQ1095847.1"/>
    </source>
</evidence>
<name>A0ABU0TFL1_9FLAO</name>
<dbReference type="RefSeq" id="WP_307447227.1">
    <property type="nucleotide sequence ID" value="NZ_JAUTAL010000001.1"/>
</dbReference>
<comment type="caution">
    <text evidence="1">The sequence shown here is derived from an EMBL/GenBank/DDBJ whole genome shotgun (WGS) entry which is preliminary data.</text>
</comment>
<proteinExistence type="predicted"/>
<organism evidence="1 2">
    <name type="scientific">Chryseobacterium camelliae</name>
    <dbReference type="NCBI Taxonomy" id="1265445"/>
    <lineage>
        <taxon>Bacteria</taxon>
        <taxon>Pseudomonadati</taxon>
        <taxon>Bacteroidota</taxon>
        <taxon>Flavobacteriia</taxon>
        <taxon>Flavobacteriales</taxon>
        <taxon>Weeksellaceae</taxon>
        <taxon>Chryseobacterium group</taxon>
        <taxon>Chryseobacterium</taxon>
    </lineage>
</organism>
<evidence type="ECO:0000313" key="2">
    <source>
        <dbReference type="Proteomes" id="UP001225072"/>
    </source>
</evidence>
<sequence length="142" mass="16276">MEDAECLRLDADAYIFCMNVNCCKRMLREKCNPTQQERTENITNRHGAHVSAIAGRNAYAICCNGCLIFVDENNNPPDFPCGERNEDPAAGGLKYIKKLAYLHFRYAIFFYKCRVSNCLKLLTDYFIRMILFLSVEIIPGCL</sequence>